<feature type="region of interest" description="Disordered" evidence="15">
    <location>
        <begin position="743"/>
        <end position="812"/>
    </location>
</feature>
<evidence type="ECO:0000256" key="15">
    <source>
        <dbReference type="SAM" id="MobiDB-lite"/>
    </source>
</evidence>
<dbReference type="PROSITE" id="PS00136">
    <property type="entry name" value="SUBTILASE_ASP"/>
    <property type="match status" value="1"/>
</dbReference>
<dbReference type="InterPro" id="IPR008979">
    <property type="entry name" value="Galactose-bd-like_sf"/>
</dbReference>
<evidence type="ECO:0000259" key="18">
    <source>
        <dbReference type="PROSITE" id="PS51829"/>
    </source>
</evidence>
<dbReference type="FunFam" id="2.60.120.260:FF:000026">
    <property type="entry name" value="proprotein convertase subtilisin/kexin type 7"/>
    <property type="match status" value="1"/>
</dbReference>
<dbReference type="InParanoid" id="K0KH55"/>
<dbReference type="Gene3D" id="2.60.120.260">
    <property type="entry name" value="Galactose-binding domain-like"/>
    <property type="match status" value="1"/>
</dbReference>
<dbReference type="InterPro" id="IPR022398">
    <property type="entry name" value="Peptidase_S8_His-AS"/>
</dbReference>
<reference evidence="19 20" key="1">
    <citation type="journal article" date="2012" name="Eukaryot. Cell">
        <title>Draft genome sequence of Wickerhamomyces ciferrii NRRL Y-1031 F-60-10.</title>
        <authorList>
            <person name="Schneider J."/>
            <person name="Andrea H."/>
            <person name="Blom J."/>
            <person name="Jaenicke S."/>
            <person name="Ruckert C."/>
            <person name="Schorsch C."/>
            <person name="Szczepanowski R."/>
            <person name="Farwick M."/>
            <person name="Goesmann A."/>
            <person name="Puhler A."/>
            <person name="Schaffer S."/>
            <person name="Tauch A."/>
            <person name="Kohler T."/>
            <person name="Brinkrolf K."/>
        </authorList>
    </citation>
    <scope>NUCLEOTIDE SEQUENCE [LARGE SCALE GENOMIC DNA]</scope>
    <source>
        <strain evidence="20">ATCC 14091 / BCRC 22168 / CBS 111 / JCM 3599 / NBRC 0793 / NRRL Y-1031 F-60-10</strain>
    </source>
</reference>
<dbReference type="Pfam" id="PF00082">
    <property type="entry name" value="Peptidase_S8"/>
    <property type="match status" value="1"/>
</dbReference>
<dbReference type="GO" id="GO:0016485">
    <property type="term" value="P:protein processing"/>
    <property type="evidence" value="ECO:0007669"/>
    <property type="project" value="TreeGrafter"/>
</dbReference>
<accession>K0KH55</accession>
<dbReference type="GO" id="GO:0000139">
    <property type="term" value="C:Golgi membrane"/>
    <property type="evidence" value="ECO:0007669"/>
    <property type="project" value="TreeGrafter"/>
</dbReference>
<dbReference type="Pfam" id="PF01483">
    <property type="entry name" value="P_proprotein"/>
    <property type="match status" value="1"/>
</dbReference>
<dbReference type="EMBL" id="CAIF01000141">
    <property type="protein sequence ID" value="CCH44545.1"/>
    <property type="molecule type" value="Genomic_DNA"/>
</dbReference>
<dbReference type="InterPro" id="IPR023828">
    <property type="entry name" value="Peptidase_S8_Ser-AS"/>
</dbReference>
<dbReference type="FunFam" id="3.40.50.200:FF:000005">
    <property type="entry name" value="Proprotein convertase subtilisin/kexin type 7"/>
    <property type="match status" value="1"/>
</dbReference>
<evidence type="ECO:0000256" key="9">
    <source>
        <dbReference type="ARBA" id="ARBA00022989"/>
    </source>
</evidence>
<sequence length="812" mass="90782">MKLILTLTTIFSIINIISSSSIIPKKNHDLKNYFAIELSSKDELKTITENFPNWSFEHEARGNPNHFVFSINKSHGDVFDLNNDDEIKPHLQKREALEFKSLVENHGIKSIHRLPLKKLIRRAPVPISGSDRIPVTDKNEEFKKPTDSSLEPIIAAQEKYKIDDPEFQKQWHLINPNYPGHDVNVTGVWDQNITGNGVVAAIVDDGLDLDSKDLKDNFCAKGSWDFNNNDPLPRPRLNDDYHGTRCAGEIAAVKNDVCGIGVAYNSKVSGIRILSAEITNEDEAAALVYGLDVNDIYSCSWGPHDDGKAMQAPNTLVKNALVRGVHEGRKGKGAIYVFASGNGGLHGDNCNYDGYTNSIYSITVGAIDHKGLHPPYAEACSAVLVVTYSSGSGEHIHTTDIEKRCSDTHGGTSAAAPLAAGVYTLVLEANPNLTWRDVQYLTIHSSNIINENDGDWQDAALSKYSHKYGYGSLDAFKVVELAKNWTNVNEQVNKTTQVYEANKPVEFNKIADHDFHIEKQDLSNFKNLEHVILTLNMDTSIRGQVSVDLISPSNVVSNLGVYRRLDQSNEGFQNWNFMSVAHWGDENFQGNWKVKVRNHGQENKVFLKNFKLTFFGQKRDEVDETSSSSLPSSSSQVQQQTSSSIVISSSSSSISSSKSSDSIQPSSTSYSHSIEIPKPTPTESKSNDSEGKYKQSQSHYAEYFLVLIVIGFIIIMVYFKKFASKISRRREQYEFDIINPEDTESDSEFELDNRLSSSDLENELSQSFNEDDLNSNSNQNKNKKDSFEIDSDDDDDQNKNKNKKDVDDESRV</sequence>
<feature type="active site" description="Charge relay system" evidence="13 14">
    <location>
        <position position="413"/>
    </location>
</feature>
<keyword evidence="7 14" id="KW-0720">Serine protease</keyword>
<dbReference type="eggNOG" id="KOG3525">
    <property type="taxonomic scope" value="Eukaryota"/>
</dbReference>
<comment type="caution">
    <text evidence="19">The sequence shown here is derived from an EMBL/GenBank/DDBJ whole genome shotgun (WGS) entry which is preliminary data.</text>
</comment>
<feature type="active site" description="Charge relay system" evidence="13 14">
    <location>
        <position position="204"/>
    </location>
</feature>
<dbReference type="PANTHER" id="PTHR42884">
    <property type="entry name" value="PROPROTEIN CONVERTASE SUBTILISIN/KEXIN-RELATED"/>
    <property type="match status" value="1"/>
</dbReference>
<dbReference type="PROSITE" id="PS51892">
    <property type="entry name" value="SUBTILASE"/>
    <property type="match status" value="1"/>
</dbReference>
<dbReference type="HOGENOM" id="CLU_002976_2_1_1"/>
<evidence type="ECO:0000256" key="16">
    <source>
        <dbReference type="SAM" id="Phobius"/>
    </source>
</evidence>
<evidence type="ECO:0000256" key="4">
    <source>
        <dbReference type="ARBA" id="ARBA00022692"/>
    </source>
</evidence>
<dbReference type="STRING" id="1206466.K0KH55"/>
<evidence type="ECO:0000256" key="13">
    <source>
        <dbReference type="PIRSR" id="PIRSR615500-1"/>
    </source>
</evidence>
<keyword evidence="4 16" id="KW-0812">Transmembrane</keyword>
<organism evidence="19 20">
    <name type="scientific">Wickerhamomyces ciferrii (strain ATCC 14091 / BCRC 22168 / CBS 111 / JCM 3599 / NBRC 0793 / NRRL Y-1031 F-60-10)</name>
    <name type="common">Yeast</name>
    <name type="synonym">Pichia ciferrii</name>
    <dbReference type="NCBI Taxonomy" id="1206466"/>
    <lineage>
        <taxon>Eukaryota</taxon>
        <taxon>Fungi</taxon>
        <taxon>Dikarya</taxon>
        <taxon>Ascomycota</taxon>
        <taxon>Saccharomycotina</taxon>
        <taxon>Saccharomycetes</taxon>
        <taxon>Phaffomycetales</taxon>
        <taxon>Wickerhamomycetaceae</taxon>
        <taxon>Wickerhamomyces</taxon>
    </lineage>
</organism>
<keyword evidence="11" id="KW-0865">Zymogen</keyword>
<dbReference type="GO" id="GO:0007323">
    <property type="term" value="P:peptide pheromone maturation"/>
    <property type="evidence" value="ECO:0007669"/>
    <property type="project" value="UniProtKB-ARBA"/>
</dbReference>
<feature type="chain" id="PRO_5003834303" evidence="17">
    <location>
        <begin position="20"/>
        <end position="812"/>
    </location>
</feature>
<feature type="region of interest" description="Disordered" evidence="15">
    <location>
        <begin position="648"/>
        <end position="693"/>
    </location>
</feature>
<dbReference type="InterPro" id="IPR036852">
    <property type="entry name" value="Peptidase_S8/S53_dom_sf"/>
</dbReference>
<keyword evidence="3 14" id="KW-0645">Protease</keyword>
<dbReference type="GO" id="GO:0005802">
    <property type="term" value="C:trans-Golgi network"/>
    <property type="evidence" value="ECO:0007669"/>
    <property type="project" value="TreeGrafter"/>
</dbReference>
<dbReference type="PANTHER" id="PTHR42884:SF14">
    <property type="entry name" value="NEUROENDOCRINE CONVERTASE 1"/>
    <property type="match status" value="1"/>
</dbReference>
<dbReference type="EC" id="3.4.21.61" evidence="19"/>
<dbReference type="PROSITE" id="PS51829">
    <property type="entry name" value="P_HOMO_B"/>
    <property type="match status" value="1"/>
</dbReference>
<keyword evidence="6 14" id="KW-0378">Hydrolase</keyword>
<protein>
    <submittedName>
        <fullName evidence="19">Kexin</fullName>
        <ecNumber evidence="19">3.4.21.61</ecNumber>
    </submittedName>
</protein>
<feature type="compositionally biased region" description="Polar residues" evidence="15">
    <location>
        <begin position="754"/>
        <end position="768"/>
    </location>
</feature>
<keyword evidence="5 17" id="KW-0732">Signal</keyword>
<keyword evidence="8" id="KW-0106">Calcium</keyword>
<dbReference type="InterPro" id="IPR023827">
    <property type="entry name" value="Peptidase_S8_Asp-AS"/>
</dbReference>
<evidence type="ECO:0000256" key="17">
    <source>
        <dbReference type="SAM" id="SignalP"/>
    </source>
</evidence>
<feature type="transmembrane region" description="Helical" evidence="16">
    <location>
        <begin position="700"/>
        <end position="719"/>
    </location>
</feature>
<dbReference type="InterPro" id="IPR002884">
    <property type="entry name" value="P_dom"/>
</dbReference>
<comment type="similarity">
    <text evidence="2">Belongs to the peptidase S8 family. Furin subfamily.</text>
</comment>
<dbReference type="InterPro" id="IPR015500">
    <property type="entry name" value="Peptidase_S8_subtilisin-rel"/>
</dbReference>
<evidence type="ECO:0000256" key="14">
    <source>
        <dbReference type="PROSITE-ProRule" id="PRU01240"/>
    </source>
</evidence>
<feature type="compositionally biased region" description="Basic and acidic residues" evidence="15">
    <location>
        <begin position="797"/>
        <end position="812"/>
    </location>
</feature>
<proteinExistence type="inferred from homology"/>
<feature type="active site" description="Charge relay system" evidence="13 14">
    <location>
        <position position="242"/>
    </location>
</feature>
<keyword evidence="12" id="KW-0325">Glycoprotein</keyword>
<dbReference type="GO" id="GO:0004252">
    <property type="term" value="F:serine-type endopeptidase activity"/>
    <property type="evidence" value="ECO:0007669"/>
    <property type="project" value="UniProtKB-UniRule"/>
</dbReference>
<feature type="signal peptide" evidence="17">
    <location>
        <begin position="1"/>
        <end position="19"/>
    </location>
</feature>
<dbReference type="InterPro" id="IPR000209">
    <property type="entry name" value="Peptidase_S8/S53_dom"/>
</dbReference>
<dbReference type="Gene3D" id="3.40.50.200">
    <property type="entry name" value="Peptidase S8/S53 domain"/>
    <property type="match status" value="1"/>
</dbReference>
<evidence type="ECO:0000256" key="7">
    <source>
        <dbReference type="ARBA" id="ARBA00022825"/>
    </source>
</evidence>
<comment type="subcellular location">
    <subcellularLocation>
        <location evidence="1">Membrane</location>
    </subcellularLocation>
</comment>
<keyword evidence="20" id="KW-1185">Reference proteome</keyword>
<name>K0KH55_WICCF</name>
<keyword evidence="9 16" id="KW-1133">Transmembrane helix</keyword>
<dbReference type="AlphaFoldDB" id="K0KH55"/>
<keyword evidence="10 16" id="KW-0472">Membrane</keyword>
<evidence type="ECO:0000256" key="6">
    <source>
        <dbReference type="ARBA" id="ARBA00022801"/>
    </source>
</evidence>
<gene>
    <name evidence="19" type="primary">KEX2</name>
    <name evidence="19" type="ORF">BN7_4111</name>
</gene>
<evidence type="ECO:0000256" key="5">
    <source>
        <dbReference type="ARBA" id="ARBA00022729"/>
    </source>
</evidence>
<evidence type="ECO:0000256" key="12">
    <source>
        <dbReference type="ARBA" id="ARBA00023180"/>
    </source>
</evidence>
<evidence type="ECO:0000256" key="11">
    <source>
        <dbReference type="ARBA" id="ARBA00023145"/>
    </source>
</evidence>
<dbReference type="Proteomes" id="UP000009328">
    <property type="component" value="Unassembled WGS sequence"/>
</dbReference>
<dbReference type="PRINTS" id="PR00723">
    <property type="entry name" value="SUBTILISIN"/>
</dbReference>
<dbReference type="InterPro" id="IPR034182">
    <property type="entry name" value="Kexin/furin"/>
</dbReference>
<dbReference type="SUPFAM" id="SSF52743">
    <property type="entry name" value="Subtilisin-like"/>
    <property type="match status" value="1"/>
</dbReference>
<evidence type="ECO:0000256" key="10">
    <source>
        <dbReference type="ARBA" id="ARBA00023136"/>
    </source>
</evidence>
<dbReference type="PROSITE" id="PS00137">
    <property type="entry name" value="SUBTILASE_HIS"/>
    <property type="match status" value="1"/>
</dbReference>
<dbReference type="FunCoup" id="K0KH55">
    <property type="interactions" value="178"/>
</dbReference>
<dbReference type="SUPFAM" id="SSF49785">
    <property type="entry name" value="Galactose-binding domain-like"/>
    <property type="match status" value="1"/>
</dbReference>
<dbReference type="PROSITE" id="PS00138">
    <property type="entry name" value="SUBTILASE_SER"/>
    <property type="match status" value="1"/>
</dbReference>
<feature type="domain" description="P/Homo B" evidence="18">
    <location>
        <begin position="487"/>
        <end position="620"/>
    </location>
</feature>
<evidence type="ECO:0000313" key="19">
    <source>
        <dbReference type="EMBL" id="CCH44545.1"/>
    </source>
</evidence>
<evidence type="ECO:0000256" key="3">
    <source>
        <dbReference type="ARBA" id="ARBA00022670"/>
    </source>
</evidence>
<evidence type="ECO:0000256" key="1">
    <source>
        <dbReference type="ARBA" id="ARBA00004370"/>
    </source>
</evidence>
<evidence type="ECO:0000256" key="8">
    <source>
        <dbReference type="ARBA" id="ARBA00022837"/>
    </source>
</evidence>
<evidence type="ECO:0000313" key="20">
    <source>
        <dbReference type="Proteomes" id="UP000009328"/>
    </source>
</evidence>
<feature type="compositionally biased region" description="Low complexity" evidence="15">
    <location>
        <begin position="648"/>
        <end position="671"/>
    </location>
</feature>
<dbReference type="CDD" id="cd04059">
    <property type="entry name" value="Peptidases_S8_Protein_convertases_Kexins_Furin-like"/>
    <property type="match status" value="1"/>
</dbReference>
<evidence type="ECO:0000256" key="2">
    <source>
        <dbReference type="ARBA" id="ARBA00005325"/>
    </source>
</evidence>